<reference evidence="2 3" key="1">
    <citation type="journal article" date="2013" name="PLoS Genet.">
        <title>Comparative genome structure, secondary metabolite, and effector coding capacity across Cochliobolus pathogens.</title>
        <authorList>
            <person name="Condon B.J."/>
            <person name="Leng Y."/>
            <person name="Wu D."/>
            <person name="Bushley K.E."/>
            <person name="Ohm R.A."/>
            <person name="Otillar R."/>
            <person name="Martin J."/>
            <person name="Schackwitz W."/>
            <person name="Grimwood J."/>
            <person name="MohdZainudin N."/>
            <person name="Xue C."/>
            <person name="Wang R."/>
            <person name="Manning V.A."/>
            <person name="Dhillon B."/>
            <person name="Tu Z.J."/>
            <person name="Steffenson B.J."/>
            <person name="Salamov A."/>
            <person name="Sun H."/>
            <person name="Lowry S."/>
            <person name="LaButti K."/>
            <person name="Han J."/>
            <person name="Copeland A."/>
            <person name="Lindquist E."/>
            <person name="Barry K."/>
            <person name="Schmutz J."/>
            <person name="Baker S.E."/>
            <person name="Ciuffetti L.M."/>
            <person name="Grigoriev I.V."/>
            <person name="Zhong S."/>
            <person name="Turgeon B.G."/>
        </authorList>
    </citation>
    <scope>NUCLEOTIDE SEQUENCE [LARGE SCALE GENOMIC DNA]</scope>
    <source>
        <strain evidence="2 3">26-R-13</strain>
    </source>
</reference>
<feature type="region of interest" description="Disordered" evidence="1">
    <location>
        <begin position="1"/>
        <end position="24"/>
    </location>
</feature>
<protein>
    <submittedName>
        <fullName evidence="2">Uncharacterized protein</fullName>
    </submittedName>
</protein>
<name>W6YED6_COCC2</name>
<keyword evidence="3" id="KW-1185">Reference proteome</keyword>
<dbReference type="EMBL" id="KI964602">
    <property type="protein sequence ID" value="EUC33864.1"/>
    <property type="molecule type" value="Genomic_DNA"/>
</dbReference>
<dbReference type="Proteomes" id="UP000053841">
    <property type="component" value="Unassembled WGS sequence"/>
</dbReference>
<organism evidence="2 3">
    <name type="scientific">Cochliobolus carbonum (strain 26-R-13)</name>
    <name type="common">Maize leaf spot fungus</name>
    <name type="synonym">Bipolaris zeicola</name>
    <dbReference type="NCBI Taxonomy" id="930089"/>
    <lineage>
        <taxon>Eukaryota</taxon>
        <taxon>Fungi</taxon>
        <taxon>Dikarya</taxon>
        <taxon>Ascomycota</taxon>
        <taxon>Pezizomycotina</taxon>
        <taxon>Dothideomycetes</taxon>
        <taxon>Pleosporomycetidae</taxon>
        <taxon>Pleosporales</taxon>
        <taxon>Pleosporineae</taxon>
        <taxon>Pleosporaceae</taxon>
        <taxon>Bipolaris</taxon>
    </lineage>
</organism>
<dbReference type="HOGENOM" id="CLU_2236135_0_0_1"/>
<sequence>MRRLAPFGHHPLGTSRLGGTTDTSRLPCEQPHLPPSYLPRTCYLAVFSDSYSCLSNLTHIRPRLNLETHYPWNNCLPTLASPQSAAGYQLPTKLNLKATAPKRLL</sequence>
<evidence type="ECO:0000313" key="3">
    <source>
        <dbReference type="Proteomes" id="UP000053841"/>
    </source>
</evidence>
<dbReference type="KEGG" id="bze:COCCADRAFT_95049"/>
<dbReference type="RefSeq" id="XP_007711884.1">
    <property type="nucleotide sequence ID" value="XM_007713694.1"/>
</dbReference>
<accession>W6YED6</accession>
<dbReference type="AlphaFoldDB" id="W6YED6"/>
<evidence type="ECO:0000313" key="2">
    <source>
        <dbReference type="EMBL" id="EUC33864.1"/>
    </source>
</evidence>
<gene>
    <name evidence="2" type="ORF">COCCADRAFT_95049</name>
</gene>
<proteinExistence type="predicted"/>
<evidence type="ECO:0000256" key="1">
    <source>
        <dbReference type="SAM" id="MobiDB-lite"/>
    </source>
</evidence>
<dbReference type="GeneID" id="19153874"/>